<dbReference type="PRINTS" id="PR00337">
    <property type="entry name" value="LEUILEVALBP"/>
</dbReference>
<feature type="domain" description="Leucine-binding protein" evidence="5">
    <location>
        <begin position="32"/>
        <end position="372"/>
    </location>
</feature>
<dbReference type="GO" id="GO:0006865">
    <property type="term" value="P:amino acid transport"/>
    <property type="evidence" value="ECO:0007669"/>
    <property type="project" value="UniProtKB-KW"/>
</dbReference>
<dbReference type="PANTHER" id="PTHR47235">
    <property type="entry name" value="BLR6548 PROTEIN"/>
    <property type="match status" value="1"/>
</dbReference>
<evidence type="ECO:0000313" key="6">
    <source>
        <dbReference type="EMBL" id="QDZ03150.1"/>
    </source>
</evidence>
<reference evidence="6" key="1">
    <citation type="submission" date="2020-04" db="EMBL/GenBank/DDBJ databases">
        <title>Nitratireductor sp. nov. isolated from mangrove soil.</title>
        <authorList>
            <person name="Ye Y."/>
        </authorList>
    </citation>
    <scope>NUCLEOTIDE SEQUENCE</scope>
    <source>
        <strain evidence="6">SY7</strain>
    </source>
</reference>
<accession>A0A5B8L626</accession>
<comment type="similarity">
    <text evidence="1">Belongs to the leucine-binding protein family.</text>
</comment>
<dbReference type="InterPro" id="IPR000709">
    <property type="entry name" value="Leu_Ile_Val-bd"/>
</dbReference>
<dbReference type="InterPro" id="IPR028082">
    <property type="entry name" value="Peripla_BP_I"/>
</dbReference>
<protein>
    <submittedName>
        <fullName evidence="6">ABC transporter substrate-binding protein</fullName>
    </submittedName>
</protein>
<evidence type="ECO:0000313" key="7">
    <source>
        <dbReference type="Proteomes" id="UP000321389"/>
    </source>
</evidence>
<name>A0A5B8L626_9HYPH</name>
<keyword evidence="2" id="KW-0813">Transport</keyword>
<keyword evidence="7" id="KW-1185">Reference proteome</keyword>
<organism evidence="6 7">
    <name type="scientific">Nitratireductor mangrovi</name>
    <dbReference type="NCBI Taxonomy" id="2599600"/>
    <lineage>
        <taxon>Bacteria</taxon>
        <taxon>Pseudomonadati</taxon>
        <taxon>Pseudomonadota</taxon>
        <taxon>Alphaproteobacteria</taxon>
        <taxon>Hyphomicrobiales</taxon>
        <taxon>Phyllobacteriaceae</taxon>
        <taxon>Nitratireductor</taxon>
    </lineage>
</organism>
<dbReference type="AlphaFoldDB" id="A0A5B8L626"/>
<dbReference type="CDD" id="cd19978">
    <property type="entry name" value="PBP1_ABC_ligand_binding-like"/>
    <property type="match status" value="1"/>
</dbReference>
<keyword evidence="4" id="KW-0029">Amino-acid transport</keyword>
<dbReference type="Gene3D" id="3.40.50.2300">
    <property type="match status" value="2"/>
</dbReference>
<evidence type="ECO:0000259" key="5">
    <source>
        <dbReference type="Pfam" id="PF13458"/>
    </source>
</evidence>
<dbReference type="Proteomes" id="UP000321389">
    <property type="component" value="Chromosome"/>
</dbReference>
<dbReference type="PANTHER" id="PTHR47235:SF1">
    <property type="entry name" value="BLR6548 PROTEIN"/>
    <property type="match status" value="1"/>
</dbReference>
<dbReference type="OrthoDB" id="9791590at2"/>
<gene>
    <name evidence="6" type="ORF">FQ775_00795</name>
</gene>
<evidence type="ECO:0000256" key="1">
    <source>
        <dbReference type="ARBA" id="ARBA00010062"/>
    </source>
</evidence>
<dbReference type="KEGG" id="niy:FQ775_00795"/>
<keyword evidence="3" id="KW-0732">Signal</keyword>
<dbReference type="SUPFAM" id="SSF53822">
    <property type="entry name" value="Periplasmic binding protein-like I"/>
    <property type="match status" value="1"/>
</dbReference>
<dbReference type="EMBL" id="CP042301">
    <property type="protein sequence ID" value="QDZ03150.1"/>
    <property type="molecule type" value="Genomic_DNA"/>
</dbReference>
<proteinExistence type="inferred from homology"/>
<dbReference type="Pfam" id="PF13458">
    <property type="entry name" value="Peripla_BP_6"/>
    <property type="match status" value="1"/>
</dbReference>
<evidence type="ECO:0000256" key="4">
    <source>
        <dbReference type="ARBA" id="ARBA00022970"/>
    </source>
</evidence>
<dbReference type="InterPro" id="IPR028081">
    <property type="entry name" value="Leu-bd"/>
</dbReference>
<evidence type="ECO:0000256" key="2">
    <source>
        <dbReference type="ARBA" id="ARBA00022448"/>
    </source>
</evidence>
<sequence length="381" mass="40174">MKLALGAAAGFAIRPMPALAETGVDDKRILFGQAAALEGPASALGTGMRTGILAAFEEANRAGGVSGRKLDLVSVDDGYEPGKAIAATNRLIEDEKVFALIGAVGTPTSNATHPIAEAAGVPFIGPFTGAESLRNPHKPNIVNVRASYFQETEMMVERMTRDLGAKRIAILYQDDAFGRAGLAGTRKAMDKREMALVAEGTFQRNTTAVKMALIEIRRQEPDAVILIGPYRPCAEFIRVARSIDFNPRFINISFVGSNALAKELGADGEGVYITQVVPFPGDASLPLVGRYHAALKAHEPGEQPGFVSLEGYIVGLLTVMALEKVSGEPTRQAFLDAVKSGSFDLGGLTLSYGASDNQGSDDVFLTVINKSGGFDAVTAIG</sequence>
<evidence type="ECO:0000256" key="3">
    <source>
        <dbReference type="ARBA" id="ARBA00022729"/>
    </source>
</evidence>